<evidence type="ECO:0000313" key="1">
    <source>
        <dbReference type="EMBL" id="CAD9075996.1"/>
    </source>
</evidence>
<name>A0A7S1KJV1_9ALVE</name>
<accession>A0A7S1KJV1</accession>
<reference evidence="1" key="1">
    <citation type="submission" date="2021-01" db="EMBL/GenBank/DDBJ databases">
        <authorList>
            <person name="Corre E."/>
            <person name="Pelletier E."/>
            <person name="Niang G."/>
            <person name="Scheremetjew M."/>
            <person name="Finn R."/>
            <person name="Kale V."/>
            <person name="Holt S."/>
            <person name="Cochrane G."/>
            <person name="Meng A."/>
            <person name="Brown T."/>
            <person name="Cohen L."/>
        </authorList>
    </citation>
    <scope>NUCLEOTIDE SEQUENCE</scope>
    <source>
        <strain evidence="1">CCMP3346</strain>
    </source>
</reference>
<dbReference type="EMBL" id="HBGB01053084">
    <property type="protein sequence ID" value="CAD9075996.1"/>
    <property type="molecule type" value="Transcribed_RNA"/>
</dbReference>
<organism evidence="1">
    <name type="scientific">Vitrella brassicaformis</name>
    <dbReference type="NCBI Taxonomy" id="1169539"/>
    <lineage>
        <taxon>Eukaryota</taxon>
        <taxon>Sar</taxon>
        <taxon>Alveolata</taxon>
        <taxon>Colpodellida</taxon>
        <taxon>Vitrellaceae</taxon>
        <taxon>Vitrella</taxon>
    </lineage>
</organism>
<sequence>MKAFKEPAGFDVNSTLVISDFPSSVDETAVFNLLCWVAPVIRVQRVASQQVKNGFCVVFCDPPAAERVAARTIVWPGRKGERRPLTVQRIERRPTGLTLVTASVMNTIDTLSHEVQNPDVAIRTAGRRMSQLALSGATAVSLIVSESVSDVAATVVQTGERILCVSSSSSLALWMDGMACRCTGGAQARLSTLTLSRARRASSRVLVVGVCDARSVGLLPVCVVWCGDGRMDARRKRRLIDGKMTWKRRGVTAA</sequence>
<evidence type="ECO:0008006" key="2">
    <source>
        <dbReference type="Google" id="ProtNLM"/>
    </source>
</evidence>
<protein>
    <recommendedName>
        <fullName evidence="2">RRM domain-containing protein</fullName>
    </recommendedName>
</protein>
<gene>
    <name evidence="1" type="ORF">VBRA1451_LOCUS31084</name>
</gene>
<dbReference type="AlphaFoldDB" id="A0A7S1KJV1"/>
<proteinExistence type="predicted"/>